<dbReference type="EMBL" id="BLQM01000110">
    <property type="protein sequence ID" value="GMH64855.1"/>
    <property type="molecule type" value="Genomic_DNA"/>
</dbReference>
<feature type="compositionally biased region" description="Polar residues" evidence="6">
    <location>
        <begin position="7"/>
        <end position="21"/>
    </location>
</feature>
<dbReference type="GO" id="GO:0045504">
    <property type="term" value="F:dynein heavy chain binding"/>
    <property type="evidence" value="ECO:0007669"/>
    <property type="project" value="TreeGrafter"/>
</dbReference>
<proteinExistence type="inferred from homology"/>
<comment type="similarity">
    <text evidence="4">Belongs to the inner dynein arm light chain family.</text>
</comment>
<feature type="region of interest" description="Disordered" evidence="6">
    <location>
        <begin position="1"/>
        <end position="22"/>
    </location>
</feature>
<evidence type="ECO:0000256" key="6">
    <source>
        <dbReference type="SAM" id="MobiDB-lite"/>
    </source>
</evidence>
<organism evidence="7 8">
    <name type="scientific">Triparma laevis f. inornata</name>
    <dbReference type="NCBI Taxonomy" id="1714386"/>
    <lineage>
        <taxon>Eukaryota</taxon>
        <taxon>Sar</taxon>
        <taxon>Stramenopiles</taxon>
        <taxon>Ochrophyta</taxon>
        <taxon>Bolidophyceae</taxon>
        <taxon>Parmales</taxon>
        <taxon>Triparmaceae</taxon>
        <taxon>Triparma</taxon>
    </lineage>
</organism>
<keyword evidence="1" id="KW-0243">Dynein</keyword>
<accession>A0A9W7ABM9</accession>
<dbReference type="PANTHER" id="PTHR13183">
    <property type="entry name" value="AXONEMAL INNER ARM DYNEIN LIGHT CHAIN 28"/>
    <property type="match status" value="1"/>
</dbReference>
<evidence type="ECO:0000313" key="7">
    <source>
        <dbReference type="EMBL" id="GMH64855.1"/>
    </source>
</evidence>
<evidence type="ECO:0000256" key="3">
    <source>
        <dbReference type="ARBA" id="ARBA00023175"/>
    </source>
</evidence>
<reference evidence="8" key="1">
    <citation type="journal article" date="2023" name="Commun. Biol.">
        <title>Genome analysis of Parmales, the sister group of diatoms, reveals the evolutionary specialization of diatoms from phago-mixotrophs to photoautotrophs.</title>
        <authorList>
            <person name="Ban H."/>
            <person name="Sato S."/>
            <person name="Yoshikawa S."/>
            <person name="Yamada K."/>
            <person name="Nakamura Y."/>
            <person name="Ichinomiya M."/>
            <person name="Sato N."/>
            <person name="Blanc-Mathieu R."/>
            <person name="Endo H."/>
            <person name="Kuwata A."/>
            <person name="Ogata H."/>
        </authorList>
    </citation>
    <scope>NUCLEOTIDE SEQUENCE [LARGE SCALE GENOMIC DNA]</scope>
</reference>
<evidence type="ECO:0000256" key="1">
    <source>
        <dbReference type="ARBA" id="ARBA00023017"/>
    </source>
</evidence>
<dbReference type="InterPro" id="IPR019347">
    <property type="entry name" value="Axonemal_dynein_light_chain"/>
</dbReference>
<feature type="coiled-coil region" evidence="5">
    <location>
        <begin position="142"/>
        <end position="193"/>
    </location>
</feature>
<dbReference type="Proteomes" id="UP001162640">
    <property type="component" value="Unassembled WGS sequence"/>
</dbReference>
<evidence type="ECO:0000256" key="2">
    <source>
        <dbReference type="ARBA" id="ARBA00023054"/>
    </source>
</evidence>
<evidence type="ECO:0000313" key="8">
    <source>
        <dbReference type="Proteomes" id="UP001162640"/>
    </source>
</evidence>
<evidence type="ECO:0000256" key="5">
    <source>
        <dbReference type="SAM" id="Coils"/>
    </source>
</evidence>
<name>A0A9W7ABM9_9STRA</name>
<comment type="caution">
    <text evidence="7">The sequence shown here is derived from an EMBL/GenBank/DDBJ whole genome shotgun (WGS) entry which is preliminary data.</text>
</comment>
<dbReference type="GO" id="GO:0030286">
    <property type="term" value="C:dynein complex"/>
    <property type="evidence" value="ECO:0007669"/>
    <property type="project" value="UniProtKB-KW"/>
</dbReference>
<dbReference type="AlphaFoldDB" id="A0A9W7ABM9"/>
<keyword evidence="2 5" id="KW-0175">Coiled coil</keyword>
<keyword evidence="3" id="KW-0505">Motor protein</keyword>
<evidence type="ECO:0008006" key="9">
    <source>
        <dbReference type="Google" id="ProtNLM"/>
    </source>
</evidence>
<dbReference type="PANTHER" id="PTHR13183:SF0">
    <property type="entry name" value="AXONEMAL DYNEIN LIGHT INTERMEDIATE POLYPEPTIDE 1"/>
    <property type="match status" value="1"/>
</dbReference>
<dbReference type="GO" id="GO:0005930">
    <property type="term" value="C:axoneme"/>
    <property type="evidence" value="ECO:0007669"/>
    <property type="project" value="TreeGrafter"/>
</dbReference>
<gene>
    <name evidence="7" type="ORF">TL16_g04056</name>
</gene>
<sequence length="213" mass="24601">MGLSLADQGTTVKGKEQSNQLDDMLNSMIPPRQWVEESGAWMQHVSKDPATRHDVITLQENLDRRHLERQARETGLCPVREDLYTQAFDELIRQVTMDGPERGLLLLRVRDEIRMTVDAYKTLYDSSVTFGVRKQMAAELGVSDMESKILGKETLKKELENKVLELRNTVEVIEKREGERRALEDKKRKEEIDFLKHQGQHLDLFLKQVGGNK</sequence>
<protein>
    <recommendedName>
        <fullName evidence="9">33 kDa inner dynein arm light chain, axonemal</fullName>
    </recommendedName>
</protein>
<dbReference type="Pfam" id="PF10211">
    <property type="entry name" value="Ax_dynein_light"/>
    <property type="match status" value="1"/>
</dbReference>
<evidence type="ECO:0000256" key="4">
    <source>
        <dbReference type="ARBA" id="ARBA00038114"/>
    </source>
</evidence>